<dbReference type="EMBL" id="CM001475">
    <property type="protein sequence ID" value="EIC29687.1"/>
    <property type="molecule type" value="Genomic_DNA"/>
</dbReference>
<dbReference type="Gene3D" id="3.40.50.720">
    <property type="entry name" value="NAD(P)-binding Rossmann-like Domain"/>
    <property type="match status" value="1"/>
</dbReference>
<dbReference type="GO" id="GO:0004029">
    <property type="term" value="F:aldehyde dehydrogenase (NAD+) activity"/>
    <property type="evidence" value="ECO:0007669"/>
    <property type="project" value="TreeGrafter"/>
</dbReference>
<accession>H8GPA1</accession>
<keyword evidence="3" id="KW-1185">Reference proteome</keyword>
<sequence length="319" mass="34885">MTQTLAIVGATGYIGRHLIDSLANDGDVRIKVLARTPQGEGRDPRWPTGVEAVPGDLNDAESMRGLLEPGCTVVNLVYLWDAGEQANLEAIRNLLDACRAARIGRLIHCSTAAVSGRVADDRITEETACRPVTEYGMTKLKVEQTILASAKDRFDAAILRPTAVFGPGAEPLKKLAADLLHGSRWRNYLKSCLFGRRRMNLVHIGNVVAALGYLIRYEGPVGNKVFIVSDDADPSNNFADVERYLIGALGVPSHPLPRLPLPLGLLSLLLRTLGRNNINPRCNYSQNKLETFGFKSPVDFETGLANYAAWRRAQPDSRS</sequence>
<dbReference type="eggNOG" id="COG0451">
    <property type="taxonomic scope" value="Bacteria"/>
</dbReference>
<dbReference type="AlphaFoldDB" id="H8GPA1"/>
<reference evidence="2 3" key="1">
    <citation type="journal article" date="2013" name="Genome Announc.">
        <title>Genome Sequence of the Obligate Gammaproteobacterial Methanotroph Methylomicrobium album Strain BG8.</title>
        <authorList>
            <person name="Kits K.D."/>
            <person name="Kalyuzhnaya M.G."/>
            <person name="Klotz M.G."/>
            <person name="Jetten M.S."/>
            <person name="Op den Camp H.J."/>
            <person name="Vuilleumier S."/>
            <person name="Bringel F."/>
            <person name="Dispirito A.A."/>
            <person name="Murrell J.C."/>
            <person name="Bruce D."/>
            <person name="Cheng J.F."/>
            <person name="Copeland A."/>
            <person name="Goodwin L."/>
            <person name="Hauser L."/>
            <person name="Lajus A."/>
            <person name="Land M.L."/>
            <person name="Lapidus A."/>
            <person name="Lucas S."/>
            <person name="Medigue C."/>
            <person name="Pitluck S."/>
            <person name="Woyke T."/>
            <person name="Zeytun A."/>
            <person name="Stein L.Y."/>
        </authorList>
    </citation>
    <scope>NUCLEOTIDE SEQUENCE [LARGE SCALE GENOMIC DNA]</scope>
    <source>
        <strain evidence="2 3">BG8</strain>
    </source>
</reference>
<dbReference type="InterPro" id="IPR001509">
    <property type="entry name" value="Epimerase_deHydtase"/>
</dbReference>
<dbReference type="STRING" id="686340.Metal_1921"/>
<evidence type="ECO:0000259" key="1">
    <source>
        <dbReference type="Pfam" id="PF01370"/>
    </source>
</evidence>
<dbReference type="Proteomes" id="UP000005090">
    <property type="component" value="Chromosome"/>
</dbReference>
<organism evidence="2 3">
    <name type="scientific">Methylomicrobium album BG8</name>
    <dbReference type="NCBI Taxonomy" id="686340"/>
    <lineage>
        <taxon>Bacteria</taxon>
        <taxon>Pseudomonadati</taxon>
        <taxon>Pseudomonadota</taxon>
        <taxon>Gammaproteobacteria</taxon>
        <taxon>Methylococcales</taxon>
        <taxon>Methylococcaceae</taxon>
        <taxon>Methylomicrobium</taxon>
    </lineage>
</organism>
<dbReference type="PANTHER" id="PTHR48079:SF6">
    <property type="entry name" value="NAD(P)-BINDING DOMAIN-CONTAINING PROTEIN-RELATED"/>
    <property type="match status" value="1"/>
</dbReference>
<dbReference type="InterPro" id="IPR051783">
    <property type="entry name" value="NAD(P)-dependent_oxidoreduct"/>
</dbReference>
<gene>
    <name evidence="2" type="ORF">Metal_1921</name>
</gene>
<dbReference type="PANTHER" id="PTHR48079">
    <property type="entry name" value="PROTEIN YEEZ"/>
    <property type="match status" value="1"/>
</dbReference>
<dbReference type="GO" id="GO:0005737">
    <property type="term" value="C:cytoplasm"/>
    <property type="evidence" value="ECO:0007669"/>
    <property type="project" value="TreeGrafter"/>
</dbReference>
<proteinExistence type="predicted"/>
<dbReference type="Pfam" id="PF01370">
    <property type="entry name" value="Epimerase"/>
    <property type="match status" value="1"/>
</dbReference>
<feature type="domain" description="NAD-dependent epimerase/dehydratase" evidence="1">
    <location>
        <begin position="7"/>
        <end position="217"/>
    </location>
</feature>
<evidence type="ECO:0000313" key="3">
    <source>
        <dbReference type="Proteomes" id="UP000005090"/>
    </source>
</evidence>
<dbReference type="RefSeq" id="WP_005371736.1">
    <property type="nucleotide sequence ID" value="NZ_CM001475.1"/>
</dbReference>
<name>H8GPA1_METAL</name>
<dbReference type="InterPro" id="IPR036291">
    <property type="entry name" value="NAD(P)-bd_dom_sf"/>
</dbReference>
<protein>
    <submittedName>
        <fullName evidence="2">Nucleoside-diphosphate-sugar epimerase</fullName>
    </submittedName>
</protein>
<dbReference type="SUPFAM" id="SSF51735">
    <property type="entry name" value="NAD(P)-binding Rossmann-fold domains"/>
    <property type="match status" value="1"/>
</dbReference>
<evidence type="ECO:0000313" key="2">
    <source>
        <dbReference type="EMBL" id="EIC29687.1"/>
    </source>
</evidence>
<dbReference type="HOGENOM" id="CLU_870988_0_0_6"/>